<dbReference type="PANTHER" id="PTHR19446">
    <property type="entry name" value="REVERSE TRANSCRIPTASES"/>
    <property type="match status" value="1"/>
</dbReference>
<sequence length="227" mass="26454">MTTTLTRKLEGGLRGSIESLHLGYFPKIWKHSHIIQIPKPGKNKSDPRNYRPISLLNVLGKVAEKIIQKRLKSEIGNNDLIRNEQFGFRSGHSCTQQLLRTTEFITTAFNLNRTVAAIFLDYTQAFDRVWHAGLIHKLINNNLNCRLVKLLDNYIRGRTFQVKLNDVHSRREIKSKMEGYHRVSVVYIKSQGRVLNTVTGEHFRTFTSNWKSPREKLLFPESFIEEY</sequence>
<dbReference type="CDD" id="cd01650">
    <property type="entry name" value="RT_nLTR_like"/>
    <property type="match status" value="1"/>
</dbReference>
<evidence type="ECO:0000313" key="3">
    <source>
        <dbReference type="Proteomes" id="UP001148838"/>
    </source>
</evidence>
<dbReference type="Proteomes" id="UP001148838">
    <property type="component" value="Unassembled WGS sequence"/>
</dbReference>
<dbReference type="PROSITE" id="PS50878">
    <property type="entry name" value="RT_POL"/>
    <property type="match status" value="1"/>
</dbReference>
<comment type="caution">
    <text evidence="2">The sequence shown here is derived from an EMBL/GenBank/DDBJ whole genome shotgun (WGS) entry which is preliminary data.</text>
</comment>
<dbReference type="InterPro" id="IPR000477">
    <property type="entry name" value="RT_dom"/>
</dbReference>
<evidence type="ECO:0000259" key="1">
    <source>
        <dbReference type="PROSITE" id="PS50878"/>
    </source>
</evidence>
<proteinExistence type="predicted"/>
<accession>A0ABQ8T1P2</accession>
<keyword evidence="3" id="KW-1185">Reference proteome</keyword>
<name>A0ABQ8T1P2_PERAM</name>
<dbReference type="EMBL" id="JAJSOF020000017">
    <property type="protein sequence ID" value="KAJ4439906.1"/>
    <property type="molecule type" value="Genomic_DNA"/>
</dbReference>
<dbReference type="Pfam" id="PF00078">
    <property type="entry name" value="RVT_1"/>
    <property type="match status" value="1"/>
</dbReference>
<reference evidence="2 3" key="1">
    <citation type="journal article" date="2022" name="Allergy">
        <title>Genome assembly and annotation of Periplaneta americana reveal a comprehensive cockroach allergen profile.</title>
        <authorList>
            <person name="Wang L."/>
            <person name="Xiong Q."/>
            <person name="Saelim N."/>
            <person name="Wang L."/>
            <person name="Nong W."/>
            <person name="Wan A.T."/>
            <person name="Shi M."/>
            <person name="Liu X."/>
            <person name="Cao Q."/>
            <person name="Hui J.H.L."/>
            <person name="Sookrung N."/>
            <person name="Leung T.F."/>
            <person name="Tungtrongchitr A."/>
            <person name="Tsui S.K.W."/>
        </authorList>
    </citation>
    <scope>NUCLEOTIDE SEQUENCE [LARGE SCALE GENOMIC DNA]</scope>
    <source>
        <strain evidence="2">PWHHKU_190912</strain>
    </source>
</reference>
<protein>
    <recommendedName>
        <fullName evidence="1">Reverse transcriptase domain-containing protein</fullName>
    </recommendedName>
</protein>
<organism evidence="2 3">
    <name type="scientific">Periplaneta americana</name>
    <name type="common">American cockroach</name>
    <name type="synonym">Blatta americana</name>
    <dbReference type="NCBI Taxonomy" id="6978"/>
    <lineage>
        <taxon>Eukaryota</taxon>
        <taxon>Metazoa</taxon>
        <taxon>Ecdysozoa</taxon>
        <taxon>Arthropoda</taxon>
        <taxon>Hexapoda</taxon>
        <taxon>Insecta</taxon>
        <taxon>Pterygota</taxon>
        <taxon>Neoptera</taxon>
        <taxon>Polyneoptera</taxon>
        <taxon>Dictyoptera</taxon>
        <taxon>Blattodea</taxon>
        <taxon>Blattoidea</taxon>
        <taxon>Blattidae</taxon>
        <taxon>Blattinae</taxon>
        <taxon>Periplaneta</taxon>
    </lineage>
</organism>
<evidence type="ECO:0000313" key="2">
    <source>
        <dbReference type="EMBL" id="KAJ4439906.1"/>
    </source>
</evidence>
<feature type="domain" description="Reverse transcriptase" evidence="1">
    <location>
        <begin position="18"/>
        <end position="227"/>
    </location>
</feature>
<gene>
    <name evidence="2" type="ORF">ANN_08035</name>
</gene>